<sequence length="75" mass="8541">MNNSNMEINNPIYRQPGDGEIEGQGSEIKPLDIEGGDHSSNRTIIEKFELLHERYAIDRILKSVAFDEDGLMQNH</sequence>
<evidence type="ECO:0000313" key="3">
    <source>
        <dbReference type="Proteomes" id="UP000596742"/>
    </source>
</evidence>
<dbReference type="Proteomes" id="UP000596742">
    <property type="component" value="Unassembled WGS sequence"/>
</dbReference>
<organism evidence="2 3">
    <name type="scientific">Mytilus galloprovincialis</name>
    <name type="common">Mediterranean mussel</name>
    <dbReference type="NCBI Taxonomy" id="29158"/>
    <lineage>
        <taxon>Eukaryota</taxon>
        <taxon>Metazoa</taxon>
        <taxon>Spiralia</taxon>
        <taxon>Lophotrochozoa</taxon>
        <taxon>Mollusca</taxon>
        <taxon>Bivalvia</taxon>
        <taxon>Autobranchia</taxon>
        <taxon>Pteriomorphia</taxon>
        <taxon>Mytilida</taxon>
        <taxon>Mytiloidea</taxon>
        <taxon>Mytilidae</taxon>
        <taxon>Mytilinae</taxon>
        <taxon>Mytilus</taxon>
    </lineage>
</organism>
<feature type="region of interest" description="Disordered" evidence="1">
    <location>
        <begin position="1"/>
        <end position="39"/>
    </location>
</feature>
<dbReference type="EMBL" id="UYJE01009696">
    <property type="protein sequence ID" value="VDI75754.1"/>
    <property type="molecule type" value="Genomic_DNA"/>
</dbReference>
<dbReference type="AlphaFoldDB" id="A0A8B6H9H3"/>
<accession>A0A8B6H9H3</accession>
<proteinExistence type="predicted"/>
<keyword evidence="3" id="KW-1185">Reference proteome</keyword>
<name>A0A8B6H9H3_MYTGA</name>
<feature type="compositionally biased region" description="Basic and acidic residues" evidence="1">
    <location>
        <begin position="29"/>
        <end position="39"/>
    </location>
</feature>
<evidence type="ECO:0000256" key="1">
    <source>
        <dbReference type="SAM" id="MobiDB-lite"/>
    </source>
</evidence>
<gene>
    <name evidence="2" type="ORF">MGAL_10B084341</name>
</gene>
<evidence type="ECO:0000313" key="2">
    <source>
        <dbReference type="EMBL" id="VDI75754.1"/>
    </source>
</evidence>
<comment type="caution">
    <text evidence="2">The sequence shown here is derived from an EMBL/GenBank/DDBJ whole genome shotgun (WGS) entry which is preliminary data.</text>
</comment>
<reference evidence="2" key="1">
    <citation type="submission" date="2018-11" db="EMBL/GenBank/DDBJ databases">
        <authorList>
            <person name="Alioto T."/>
            <person name="Alioto T."/>
        </authorList>
    </citation>
    <scope>NUCLEOTIDE SEQUENCE</scope>
</reference>
<protein>
    <submittedName>
        <fullName evidence="2">Uncharacterized protein</fullName>
    </submittedName>
</protein>